<dbReference type="AlphaFoldDB" id="A0A4Q8L760"/>
<name>A0A4Q8L760_9GAMM</name>
<comment type="caution">
    <text evidence="9">The sequence shown here is derived from an EMBL/GenBank/DDBJ whole genome shotgun (WGS) entry which is preliminary data.</text>
</comment>
<dbReference type="SUPFAM" id="SSF54534">
    <property type="entry name" value="FKBP-like"/>
    <property type="match status" value="1"/>
</dbReference>
<dbReference type="InterPro" id="IPR046357">
    <property type="entry name" value="PPIase_dom_sf"/>
</dbReference>
<evidence type="ECO:0000256" key="6">
    <source>
        <dbReference type="RuleBase" id="RU003915"/>
    </source>
</evidence>
<dbReference type="InterPro" id="IPR036944">
    <property type="entry name" value="PPIase_FKBP_N_sf"/>
</dbReference>
<dbReference type="PROSITE" id="PS50059">
    <property type="entry name" value="FKBP_PPIASE"/>
    <property type="match status" value="1"/>
</dbReference>
<feature type="signal peptide" evidence="7">
    <location>
        <begin position="1"/>
        <end position="24"/>
    </location>
</feature>
<feature type="chain" id="PRO_5020871507" description="Peptidyl-prolyl cis-trans isomerase" evidence="7">
    <location>
        <begin position="25"/>
        <end position="309"/>
    </location>
</feature>
<dbReference type="GO" id="GO:0006457">
    <property type="term" value="P:protein folding"/>
    <property type="evidence" value="ECO:0007669"/>
    <property type="project" value="InterPro"/>
</dbReference>
<keyword evidence="3 5" id="KW-0697">Rotamase</keyword>
<dbReference type="EC" id="5.2.1.8" evidence="6"/>
<dbReference type="InterPro" id="IPR001179">
    <property type="entry name" value="PPIase_FKBP_dom"/>
</dbReference>
<evidence type="ECO:0000313" key="9">
    <source>
        <dbReference type="EMBL" id="TAA23789.1"/>
    </source>
</evidence>
<evidence type="ECO:0000256" key="2">
    <source>
        <dbReference type="ARBA" id="ARBA00006577"/>
    </source>
</evidence>
<dbReference type="Gene3D" id="1.10.287.460">
    <property type="entry name" value="Peptidyl-prolyl cis-trans isomerase, FKBP-type, N-terminal domain"/>
    <property type="match status" value="2"/>
</dbReference>
<dbReference type="InterPro" id="IPR000774">
    <property type="entry name" value="PPIase_FKBP_N"/>
</dbReference>
<proteinExistence type="inferred from homology"/>
<keyword evidence="7" id="KW-0732">Signal</keyword>
<keyword evidence="4 5" id="KW-0413">Isomerase</keyword>
<dbReference type="Pfam" id="PF01346">
    <property type="entry name" value="FKBP_N"/>
    <property type="match status" value="2"/>
</dbReference>
<accession>A0A4Q8L760</accession>
<evidence type="ECO:0000256" key="4">
    <source>
        <dbReference type="ARBA" id="ARBA00023235"/>
    </source>
</evidence>
<sequence length="309" mass="32389">MKSIGTWVAGLGLASALIASNAMAQDKTTLETPRDKVSYAIGMDIGRSFAPIAEYIDPASLQQALQGAMKGDKPTLSEADAQATDTALRANMAAKAGQTPPGQPPGAQPPAVNKQHVGQLIGSYMVGPKLASLKDEVELPVLMQAVRTVLAKGNTLLTEDQAKQTVQAYASERQAGLSQRNRDEGAAFLSKNKDVKGVVTTPSGLQYMVLRQGSGERPTAASTVRVNYEGKLLDGTVFDSSYQRGEPATFPLANVVPGWTEGLQLMPVGSKYRFWIPASLGYGDAGAPGGGIGPNATLTFDVELLGIAK</sequence>
<dbReference type="EMBL" id="SHMC01000005">
    <property type="protein sequence ID" value="TAA23789.1"/>
    <property type="molecule type" value="Genomic_DNA"/>
</dbReference>
<dbReference type="GO" id="GO:0003755">
    <property type="term" value="F:peptidyl-prolyl cis-trans isomerase activity"/>
    <property type="evidence" value="ECO:0007669"/>
    <property type="project" value="UniProtKB-UniRule"/>
</dbReference>
<dbReference type="OrthoDB" id="9814548at2"/>
<evidence type="ECO:0000256" key="7">
    <source>
        <dbReference type="SAM" id="SignalP"/>
    </source>
</evidence>
<dbReference type="Pfam" id="PF00254">
    <property type="entry name" value="FKBP_C"/>
    <property type="match status" value="1"/>
</dbReference>
<evidence type="ECO:0000259" key="8">
    <source>
        <dbReference type="PROSITE" id="PS50059"/>
    </source>
</evidence>
<organism evidence="9 10">
    <name type="scientific">Pseudoxanthomonas winnipegensis</name>
    <dbReference type="NCBI Taxonomy" id="2480810"/>
    <lineage>
        <taxon>Bacteria</taxon>
        <taxon>Pseudomonadati</taxon>
        <taxon>Pseudomonadota</taxon>
        <taxon>Gammaproteobacteria</taxon>
        <taxon>Lysobacterales</taxon>
        <taxon>Lysobacteraceae</taxon>
        <taxon>Pseudoxanthomonas</taxon>
    </lineage>
</organism>
<evidence type="ECO:0000256" key="3">
    <source>
        <dbReference type="ARBA" id="ARBA00023110"/>
    </source>
</evidence>
<evidence type="ECO:0000256" key="1">
    <source>
        <dbReference type="ARBA" id="ARBA00000971"/>
    </source>
</evidence>
<protein>
    <recommendedName>
        <fullName evidence="6">Peptidyl-prolyl cis-trans isomerase</fullName>
        <ecNumber evidence="6">5.2.1.8</ecNumber>
    </recommendedName>
</protein>
<feature type="domain" description="PPIase FKBP-type" evidence="8">
    <location>
        <begin position="221"/>
        <end position="308"/>
    </location>
</feature>
<comment type="similarity">
    <text evidence="2 6">Belongs to the FKBP-type PPIase family.</text>
</comment>
<evidence type="ECO:0000256" key="5">
    <source>
        <dbReference type="PROSITE-ProRule" id="PRU00277"/>
    </source>
</evidence>
<dbReference type="PANTHER" id="PTHR43811">
    <property type="entry name" value="FKBP-TYPE PEPTIDYL-PROLYL CIS-TRANS ISOMERASE FKPA"/>
    <property type="match status" value="1"/>
</dbReference>
<comment type="catalytic activity">
    <reaction evidence="1 5 6">
        <text>[protein]-peptidylproline (omega=180) = [protein]-peptidylproline (omega=0)</text>
        <dbReference type="Rhea" id="RHEA:16237"/>
        <dbReference type="Rhea" id="RHEA-COMP:10747"/>
        <dbReference type="Rhea" id="RHEA-COMP:10748"/>
        <dbReference type="ChEBI" id="CHEBI:83833"/>
        <dbReference type="ChEBI" id="CHEBI:83834"/>
        <dbReference type="EC" id="5.2.1.8"/>
    </reaction>
</comment>
<evidence type="ECO:0000313" key="10">
    <source>
        <dbReference type="Proteomes" id="UP000292627"/>
    </source>
</evidence>
<gene>
    <name evidence="9" type="ORF">EA660_14305</name>
</gene>
<reference evidence="9 10" key="1">
    <citation type="submission" date="2019-02" db="EMBL/GenBank/DDBJ databases">
        <title>WGS of Pseudoxanthomonas species novum from clinical isolates.</title>
        <authorList>
            <person name="Bernier A.-M."/>
            <person name="Bernard K."/>
            <person name="Vachon A."/>
        </authorList>
    </citation>
    <scope>NUCLEOTIDE SEQUENCE [LARGE SCALE GENOMIC DNA]</scope>
    <source>
        <strain evidence="9 10">NML171200</strain>
    </source>
</reference>
<dbReference type="Gene3D" id="3.10.50.40">
    <property type="match status" value="1"/>
</dbReference>
<dbReference type="PANTHER" id="PTHR43811:SF57">
    <property type="entry name" value="FKBP-TYPE PEPTIDYL-PROLYL CIS-TRANS ISOMERASE FKPA-RELATED"/>
    <property type="match status" value="1"/>
</dbReference>
<dbReference type="Proteomes" id="UP000292627">
    <property type="component" value="Unassembled WGS sequence"/>
</dbReference>